<dbReference type="SUPFAM" id="SSF51735">
    <property type="entry name" value="NAD(P)-binding Rossmann-fold domains"/>
    <property type="match status" value="1"/>
</dbReference>
<dbReference type="Proteomes" id="UP000284605">
    <property type="component" value="Unassembled WGS sequence"/>
</dbReference>
<organism evidence="3 4">
    <name type="scientific">Oleomonas cavernae</name>
    <dbReference type="NCBI Taxonomy" id="2320859"/>
    <lineage>
        <taxon>Bacteria</taxon>
        <taxon>Pseudomonadati</taxon>
        <taxon>Pseudomonadota</taxon>
        <taxon>Alphaproteobacteria</taxon>
        <taxon>Acetobacterales</taxon>
        <taxon>Acetobacteraceae</taxon>
        <taxon>Oleomonas</taxon>
    </lineage>
</organism>
<proteinExistence type="inferred from homology"/>
<dbReference type="OrthoDB" id="9793325at2"/>
<dbReference type="PRINTS" id="PR00081">
    <property type="entry name" value="GDHRDH"/>
</dbReference>
<dbReference type="InterPro" id="IPR036291">
    <property type="entry name" value="NAD(P)-bd_dom_sf"/>
</dbReference>
<evidence type="ECO:0000313" key="3">
    <source>
        <dbReference type="EMBL" id="RJF86505.1"/>
    </source>
</evidence>
<sequence>MADQATRQFPAGATLVVGGSGGIGRAVAKCFALAGSDIAVTYRRKADVAEALAGECRDLGLKASTHSTDLTDAANVRAMVAAAVADHGRIHTVVFAAGPVVEQLPIADVSPDLWRRSIETETFGFFNTVSAAVPHMREKGGGSFVHLGSAGHVRWPRKDGLSVAPKAANEALVKGIAREEGVNGIRANSVLIGVIEAGMFLELKERGVFNEHWIKETLKMLSVKRFGRPEEIGHAAVFLASDQAAYITGQQINVSGGFGL</sequence>
<name>A0A418W912_9PROT</name>
<keyword evidence="4" id="KW-1185">Reference proteome</keyword>
<comment type="caution">
    <text evidence="3">The sequence shown here is derived from an EMBL/GenBank/DDBJ whole genome shotgun (WGS) entry which is preliminary data.</text>
</comment>
<comment type="similarity">
    <text evidence="1">Belongs to the short-chain dehydrogenases/reductases (SDR) family.</text>
</comment>
<gene>
    <name evidence="3" type="ORF">D3874_05255</name>
</gene>
<dbReference type="EMBL" id="QYUK01000011">
    <property type="protein sequence ID" value="RJF86505.1"/>
    <property type="molecule type" value="Genomic_DNA"/>
</dbReference>
<accession>A0A418W912</accession>
<dbReference type="PANTHER" id="PTHR42879:SF2">
    <property type="entry name" value="3-OXOACYL-[ACYL-CARRIER-PROTEIN] REDUCTASE FABG"/>
    <property type="match status" value="1"/>
</dbReference>
<evidence type="ECO:0000256" key="1">
    <source>
        <dbReference type="ARBA" id="ARBA00006484"/>
    </source>
</evidence>
<dbReference type="AlphaFoldDB" id="A0A418W912"/>
<dbReference type="PANTHER" id="PTHR42879">
    <property type="entry name" value="3-OXOACYL-(ACYL-CARRIER-PROTEIN) REDUCTASE"/>
    <property type="match status" value="1"/>
</dbReference>
<dbReference type="InterPro" id="IPR050259">
    <property type="entry name" value="SDR"/>
</dbReference>
<dbReference type="RefSeq" id="WP_119777140.1">
    <property type="nucleotide sequence ID" value="NZ_QYUK01000011.1"/>
</dbReference>
<dbReference type="CDD" id="cd05233">
    <property type="entry name" value="SDR_c"/>
    <property type="match status" value="1"/>
</dbReference>
<dbReference type="Pfam" id="PF13561">
    <property type="entry name" value="adh_short_C2"/>
    <property type="match status" value="1"/>
</dbReference>
<dbReference type="InterPro" id="IPR002347">
    <property type="entry name" value="SDR_fam"/>
</dbReference>
<feature type="domain" description="Ketoreductase" evidence="2">
    <location>
        <begin position="12"/>
        <end position="198"/>
    </location>
</feature>
<dbReference type="FunFam" id="3.40.50.720:FF:000084">
    <property type="entry name" value="Short-chain dehydrogenase reductase"/>
    <property type="match status" value="1"/>
</dbReference>
<protein>
    <submittedName>
        <fullName evidence="3">SDR family oxidoreductase</fullName>
    </submittedName>
</protein>
<reference evidence="3 4" key="1">
    <citation type="submission" date="2018-09" db="EMBL/GenBank/DDBJ databases">
        <authorList>
            <person name="Zhu H."/>
        </authorList>
    </citation>
    <scope>NUCLEOTIDE SEQUENCE [LARGE SCALE GENOMIC DNA]</scope>
    <source>
        <strain evidence="3 4">K1W22B-8</strain>
    </source>
</reference>
<dbReference type="SMART" id="SM00822">
    <property type="entry name" value="PKS_KR"/>
    <property type="match status" value="1"/>
</dbReference>
<evidence type="ECO:0000259" key="2">
    <source>
        <dbReference type="SMART" id="SM00822"/>
    </source>
</evidence>
<dbReference type="Gene3D" id="3.40.50.720">
    <property type="entry name" value="NAD(P)-binding Rossmann-like Domain"/>
    <property type="match status" value="1"/>
</dbReference>
<evidence type="ECO:0000313" key="4">
    <source>
        <dbReference type="Proteomes" id="UP000284605"/>
    </source>
</evidence>
<dbReference type="InterPro" id="IPR057326">
    <property type="entry name" value="KR_dom"/>
</dbReference>